<dbReference type="GO" id="GO:0008934">
    <property type="term" value="F:inositol monophosphate 1-phosphatase activity"/>
    <property type="evidence" value="ECO:0007669"/>
    <property type="project" value="TreeGrafter"/>
</dbReference>
<feature type="binding site" evidence="4">
    <location>
        <position position="222"/>
    </location>
    <ligand>
        <name>Mg(2+)</name>
        <dbReference type="ChEBI" id="CHEBI:18420"/>
        <label>1</label>
        <note>catalytic</note>
    </ligand>
</feature>
<dbReference type="Gene3D" id="3.40.190.80">
    <property type="match status" value="1"/>
</dbReference>
<evidence type="ECO:0000313" key="5">
    <source>
        <dbReference type="EMBL" id="AEA13260.1"/>
    </source>
</evidence>
<gene>
    <name evidence="5" type="ordered locus">TUZN_1800</name>
</gene>
<accession>F2L3U8</accession>
<dbReference type="PANTHER" id="PTHR20854:SF4">
    <property type="entry name" value="INOSITOL-1-MONOPHOSPHATASE-RELATED"/>
    <property type="match status" value="1"/>
</dbReference>
<comment type="cofactor">
    <cofactor evidence="4">
        <name>Mg(2+)</name>
        <dbReference type="ChEBI" id="CHEBI:18420"/>
    </cofactor>
</comment>
<dbReference type="EMBL" id="CP002590">
    <property type="protein sequence ID" value="AEA13260.1"/>
    <property type="molecule type" value="Genomic_DNA"/>
</dbReference>
<evidence type="ECO:0000256" key="1">
    <source>
        <dbReference type="ARBA" id="ARBA00022723"/>
    </source>
</evidence>
<feature type="binding site" evidence="4">
    <location>
        <position position="79"/>
    </location>
    <ligand>
        <name>Mg(2+)</name>
        <dbReference type="ChEBI" id="CHEBI:18420"/>
        <label>1</label>
        <note>catalytic</note>
    </ligand>
</feature>
<dbReference type="Pfam" id="PF00459">
    <property type="entry name" value="Inositol_P"/>
    <property type="match status" value="1"/>
</dbReference>
<organism evidence="5 6">
    <name type="scientific">Thermoproteus uzoniensis (strain 768-20)</name>
    <dbReference type="NCBI Taxonomy" id="999630"/>
    <lineage>
        <taxon>Archaea</taxon>
        <taxon>Thermoproteota</taxon>
        <taxon>Thermoprotei</taxon>
        <taxon>Thermoproteales</taxon>
        <taxon>Thermoproteaceae</taxon>
        <taxon>Thermoproteus</taxon>
    </lineage>
</organism>
<sequence length="271" mass="28909">MALWLNFLYGPAIYAVLGRLEAIAAKASWILWSHFKDGRGIEVVARRGDDVTRAVDAQMEEYIYTALRGAFEGGVLIAEEGGIYRWGDERYVFVLDPLDGSLNYSLGIPVFTISIAAGRNRTGKLDDLEYAVLAVPSTGEIYSLGPGSPPSKNGAPLKRAETAANVAFVAMGESVPHEVYSLISSMGLKGRSLGCSSYELLLTGLGAAVGFADLRGKLRVLDVAAALLIGRALGMEYIILGDYSLEARGISLLAGTREFVDGLGRGLGRRG</sequence>
<keyword evidence="3 4" id="KW-0460">Magnesium</keyword>
<name>F2L3U8_THEU7</name>
<reference key="2">
    <citation type="submission" date="2011-03" db="EMBL/GenBank/DDBJ databases">
        <title>Complete genome sequence of the thermoacidophilic crenarchaeon Thermoproteus uzoniensis 768-20.</title>
        <authorList>
            <person name="Mardanov A.V."/>
            <person name="Gumerov V.M."/>
            <person name="Beletsky A.V."/>
            <person name="Prokofeva M.I."/>
            <person name="Bonch-Osmolovskaya E.A."/>
            <person name="Ravin N.V."/>
            <person name="Skryabin K.G."/>
        </authorList>
    </citation>
    <scope>NUCLEOTIDE SEQUENCE</scope>
    <source>
        <strain>768-20</strain>
    </source>
</reference>
<evidence type="ECO:0000313" key="6">
    <source>
        <dbReference type="Proteomes" id="UP000008138"/>
    </source>
</evidence>
<evidence type="ECO:0000256" key="2">
    <source>
        <dbReference type="ARBA" id="ARBA00022801"/>
    </source>
</evidence>
<dbReference type="GO" id="GO:0046872">
    <property type="term" value="F:metal ion binding"/>
    <property type="evidence" value="ECO:0007669"/>
    <property type="project" value="UniProtKB-KW"/>
</dbReference>
<dbReference type="GO" id="GO:0006020">
    <property type="term" value="P:inositol metabolic process"/>
    <property type="evidence" value="ECO:0007669"/>
    <property type="project" value="TreeGrafter"/>
</dbReference>
<evidence type="ECO:0000256" key="4">
    <source>
        <dbReference type="PIRSR" id="PIRSR600760-2"/>
    </source>
</evidence>
<dbReference type="PROSITE" id="PS00629">
    <property type="entry name" value="IMP_1"/>
    <property type="match status" value="1"/>
</dbReference>
<dbReference type="AlphaFoldDB" id="F2L3U8"/>
<dbReference type="Proteomes" id="UP000008138">
    <property type="component" value="Chromosome"/>
</dbReference>
<dbReference type="Gene3D" id="3.30.540.10">
    <property type="entry name" value="Fructose-1,6-Bisphosphatase, subunit A, domain 1"/>
    <property type="match status" value="1"/>
</dbReference>
<evidence type="ECO:0000256" key="3">
    <source>
        <dbReference type="ARBA" id="ARBA00022842"/>
    </source>
</evidence>
<feature type="binding site" evidence="4">
    <location>
        <position position="99"/>
    </location>
    <ligand>
        <name>Mg(2+)</name>
        <dbReference type="ChEBI" id="CHEBI:18420"/>
        <label>1</label>
        <note>catalytic</note>
    </ligand>
</feature>
<feature type="binding site" evidence="4">
    <location>
        <position position="98"/>
    </location>
    <ligand>
        <name>Mg(2+)</name>
        <dbReference type="ChEBI" id="CHEBI:18420"/>
        <label>1</label>
        <note>catalytic</note>
    </ligand>
</feature>
<dbReference type="KEGG" id="tuz:TUZN_1800"/>
<feature type="binding site" evidence="4">
    <location>
        <position position="96"/>
    </location>
    <ligand>
        <name>Mg(2+)</name>
        <dbReference type="ChEBI" id="CHEBI:18420"/>
        <label>1</label>
        <note>catalytic</note>
    </ligand>
</feature>
<dbReference type="GO" id="GO:0007165">
    <property type="term" value="P:signal transduction"/>
    <property type="evidence" value="ECO:0007669"/>
    <property type="project" value="TreeGrafter"/>
</dbReference>
<proteinExistence type="predicted"/>
<dbReference type="InterPro" id="IPR020583">
    <property type="entry name" value="Inositol_monoP_metal-BS"/>
</dbReference>
<keyword evidence="1 4" id="KW-0479">Metal-binding</keyword>
<dbReference type="PANTHER" id="PTHR20854">
    <property type="entry name" value="INOSITOL MONOPHOSPHATASE"/>
    <property type="match status" value="1"/>
</dbReference>
<protein>
    <submittedName>
        <fullName evidence="5">D-fructose 1,6-bisphosphatase</fullName>
    </submittedName>
</protein>
<dbReference type="STRING" id="999630.TUZN_1800"/>
<keyword evidence="2" id="KW-0378">Hydrolase</keyword>
<reference evidence="5 6" key="1">
    <citation type="journal article" date="2011" name="J. Bacteriol.">
        <title>Complete genome sequence of the thermoacidophilic crenarchaeon Thermoproteus uzoniensis 768-20.</title>
        <authorList>
            <person name="Mardanov A.V."/>
            <person name="Gumerov V.M."/>
            <person name="Beletsky A.V."/>
            <person name="Prokofeva M.I."/>
            <person name="Bonch-Osmolovskaya E.A."/>
            <person name="Ravin N.V."/>
            <person name="Skryabin K.G."/>
        </authorList>
    </citation>
    <scope>NUCLEOTIDE SEQUENCE [LARGE SCALE GENOMIC DNA]</scope>
    <source>
        <strain evidence="5 6">768-20</strain>
    </source>
</reference>
<keyword evidence="6" id="KW-1185">Reference proteome</keyword>
<dbReference type="SUPFAM" id="SSF56655">
    <property type="entry name" value="Carbohydrate phosphatase"/>
    <property type="match status" value="1"/>
</dbReference>
<dbReference type="HOGENOM" id="CLU_044118_5_0_2"/>
<dbReference type="eggNOG" id="arCOG01349">
    <property type="taxonomic scope" value="Archaea"/>
</dbReference>
<dbReference type="InterPro" id="IPR000760">
    <property type="entry name" value="Inositol_monophosphatase-like"/>
</dbReference>